<evidence type="ECO:0000256" key="4">
    <source>
        <dbReference type="ARBA" id="ARBA00023175"/>
    </source>
</evidence>
<keyword evidence="6" id="KW-0493">Microtubule</keyword>
<dbReference type="GO" id="GO:0008017">
    <property type="term" value="F:microtubule binding"/>
    <property type="evidence" value="ECO:0007669"/>
    <property type="project" value="InterPro"/>
</dbReference>
<dbReference type="InterPro" id="IPR027417">
    <property type="entry name" value="P-loop_NTPase"/>
</dbReference>
<dbReference type="HOGENOM" id="CLU_001485_2_1_1"/>
<comment type="similarity">
    <text evidence="5 6">Belongs to the TRAFAC class myosin-kinesin ATPase superfamily. Kinesin family.</text>
</comment>
<dbReference type="FunFam" id="3.40.850.10:FF:000021">
    <property type="entry name" value="kinesin-like protein KIF16B isoform X1"/>
    <property type="match status" value="1"/>
</dbReference>
<evidence type="ECO:0000256" key="3">
    <source>
        <dbReference type="ARBA" id="ARBA00023054"/>
    </source>
</evidence>
<protein>
    <recommendedName>
        <fullName evidence="6">Kinesin-like protein</fullName>
    </recommendedName>
</protein>
<evidence type="ECO:0000259" key="7">
    <source>
        <dbReference type="PROSITE" id="PS50067"/>
    </source>
</evidence>
<reference evidence="8" key="2">
    <citation type="submission" date="2007-04" db="EMBL/GenBank/DDBJ databases">
        <title>The genome of the human body louse.</title>
        <authorList>
            <consortium name="The Human Body Louse Genome Consortium"/>
            <person name="Kirkness E."/>
            <person name="Walenz B."/>
            <person name="Hass B."/>
            <person name="Bruggner R."/>
            <person name="Strausberg R."/>
        </authorList>
    </citation>
    <scope>NUCLEOTIDE SEQUENCE</scope>
    <source>
        <strain evidence="8">USDA</strain>
    </source>
</reference>
<dbReference type="VEuPathDB" id="VectorBase:PHUM459230"/>
<dbReference type="InterPro" id="IPR001752">
    <property type="entry name" value="Kinesin_motor_dom"/>
</dbReference>
<keyword evidence="10" id="KW-1185">Reference proteome</keyword>
<evidence type="ECO:0000256" key="6">
    <source>
        <dbReference type="RuleBase" id="RU000394"/>
    </source>
</evidence>
<dbReference type="GeneID" id="8230961"/>
<dbReference type="SUPFAM" id="SSF52540">
    <property type="entry name" value="P-loop containing nucleoside triphosphate hydrolases"/>
    <property type="match status" value="1"/>
</dbReference>
<accession>E0VV76</accession>
<dbReference type="eggNOG" id="KOG0245">
    <property type="taxonomic scope" value="Eukaryota"/>
</dbReference>
<dbReference type="GO" id="GO:0007018">
    <property type="term" value="P:microtubule-based movement"/>
    <property type="evidence" value="ECO:0007669"/>
    <property type="project" value="InterPro"/>
</dbReference>
<dbReference type="OMA" id="YVQLSQH"/>
<dbReference type="PROSITE" id="PS50067">
    <property type="entry name" value="KINESIN_MOTOR_2"/>
    <property type="match status" value="1"/>
</dbReference>
<dbReference type="OrthoDB" id="3176171at2759"/>
<dbReference type="CTD" id="8230961"/>
<evidence type="ECO:0000313" key="9">
    <source>
        <dbReference type="EnsemblMetazoa" id="PHUM459230-PA"/>
    </source>
</evidence>
<dbReference type="InterPro" id="IPR019821">
    <property type="entry name" value="Kinesin_motor_CS"/>
</dbReference>
<dbReference type="GO" id="GO:0005874">
    <property type="term" value="C:microtubule"/>
    <property type="evidence" value="ECO:0007669"/>
    <property type="project" value="UniProtKB-KW"/>
</dbReference>
<dbReference type="GO" id="GO:0003777">
    <property type="term" value="F:microtubule motor activity"/>
    <property type="evidence" value="ECO:0007669"/>
    <property type="project" value="InterPro"/>
</dbReference>
<dbReference type="KEGG" id="phu:Phum_PHUM459230"/>
<evidence type="ECO:0000256" key="5">
    <source>
        <dbReference type="PROSITE-ProRule" id="PRU00283"/>
    </source>
</evidence>
<sequence length="391" mass="44459">MINIRVAVRIRPFSKREILENDEIVVQKEGKSVLVTNPKIFEKQEGKTKKRTNKFVVDFCYDSKDPQTSNQEAVYNEIGSEVLDSLLGGYNSCVLAYGHSASGKTYTMMGTLEDPGLIPRLCQGLFDKKDEKTKCQFHVTVSFFEIYNEKVRDLLVFDDDRSEHNLSNFSLRVREHPKLGPYVQNLSQHGVTCKSEVLELLKIGNKRRSTATTENNTYSSRSHSVFTLIFKENDKKFEIEKCSKVHLVDLAGSERASKVQNKTRLKEGANINKSLVALGNVISSLAENYKIGENSKDYSILKSWQPFVPYRESILTWLLKDTLGGNSKTIMIATVSPASSCLNETINTLRYAKRTRRIMNQPVVNEDPKTKIIRELRKEISKLKSLLSVML</sequence>
<dbReference type="AlphaFoldDB" id="E0VV76"/>
<proteinExistence type="inferred from homology"/>
<dbReference type="PANTHER" id="PTHR47117">
    <property type="entry name" value="STAR-RELATED LIPID TRANSFER PROTEIN 9"/>
    <property type="match status" value="1"/>
</dbReference>
<evidence type="ECO:0000313" key="10">
    <source>
        <dbReference type="Proteomes" id="UP000009046"/>
    </source>
</evidence>
<dbReference type="SMART" id="SM00129">
    <property type="entry name" value="KISc"/>
    <property type="match status" value="1"/>
</dbReference>
<evidence type="ECO:0000256" key="2">
    <source>
        <dbReference type="ARBA" id="ARBA00022840"/>
    </source>
</evidence>
<organism>
    <name type="scientific">Pediculus humanus subsp. corporis</name>
    <name type="common">Body louse</name>
    <dbReference type="NCBI Taxonomy" id="121224"/>
    <lineage>
        <taxon>Eukaryota</taxon>
        <taxon>Metazoa</taxon>
        <taxon>Ecdysozoa</taxon>
        <taxon>Arthropoda</taxon>
        <taxon>Hexapoda</taxon>
        <taxon>Insecta</taxon>
        <taxon>Pterygota</taxon>
        <taxon>Neoptera</taxon>
        <taxon>Paraneoptera</taxon>
        <taxon>Psocodea</taxon>
        <taxon>Troctomorpha</taxon>
        <taxon>Phthiraptera</taxon>
        <taxon>Anoplura</taxon>
        <taxon>Pediculidae</taxon>
        <taxon>Pediculus</taxon>
    </lineage>
</organism>
<reference evidence="9" key="3">
    <citation type="submission" date="2020-05" db="UniProtKB">
        <authorList>
            <consortium name="EnsemblMetazoa"/>
        </authorList>
    </citation>
    <scope>IDENTIFICATION</scope>
    <source>
        <strain evidence="9">USDA</strain>
    </source>
</reference>
<keyword evidence="4 5" id="KW-0505">Motor protein</keyword>
<dbReference type="RefSeq" id="XP_002430020.1">
    <property type="nucleotide sequence ID" value="XM_002429975.1"/>
</dbReference>
<dbReference type="InParanoid" id="E0VV76"/>
<feature type="binding site" evidence="5">
    <location>
        <begin position="98"/>
        <end position="105"/>
    </location>
    <ligand>
        <name>ATP</name>
        <dbReference type="ChEBI" id="CHEBI:30616"/>
    </ligand>
</feature>
<evidence type="ECO:0000256" key="1">
    <source>
        <dbReference type="ARBA" id="ARBA00022741"/>
    </source>
</evidence>
<keyword evidence="3" id="KW-0175">Coiled coil</keyword>
<keyword evidence="2 5" id="KW-0067">ATP-binding</keyword>
<evidence type="ECO:0000313" key="8">
    <source>
        <dbReference type="EMBL" id="EEB17282.1"/>
    </source>
</evidence>
<reference evidence="8" key="1">
    <citation type="submission" date="2007-04" db="EMBL/GenBank/DDBJ databases">
        <title>Annotation of Pediculus humanus corporis strain USDA.</title>
        <authorList>
            <person name="Kirkness E."/>
            <person name="Hannick L."/>
            <person name="Hass B."/>
            <person name="Bruggner R."/>
            <person name="Lawson D."/>
            <person name="Bidwell S."/>
            <person name="Joardar V."/>
            <person name="Caler E."/>
            <person name="Walenz B."/>
            <person name="Inman J."/>
            <person name="Schobel S."/>
            <person name="Galinsky K."/>
            <person name="Amedeo P."/>
            <person name="Strausberg R."/>
        </authorList>
    </citation>
    <scope>NUCLEOTIDE SEQUENCE</scope>
    <source>
        <strain evidence="8">USDA</strain>
    </source>
</reference>
<dbReference type="PRINTS" id="PR00380">
    <property type="entry name" value="KINESINHEAVY"/>
</dbReference>
<dbReference type="PROSITE" id="PS00411">
    <property type="entry name" value="KINESIN_MOTOR_1"/>
    <property type="match status" value="1"/>
</dbReference>
<dbReference type="EMBL" id="AAZO01005581">
    <property type="status" value="NOT_ANNOTATED_CDS"/>
    <property type="molecule type" value="Genomic_DNA"/>
</dbReference>
<dbReference type="Proteomes" id="UP000009046">
    <property type="component" value="Unassembled WGS sequence"/>
</dbReference>
<dbReference type="EnsemblMetazoa" id="PHUM459230-RA">
    <property type="protein sequence ID" value="PHUM459230-PA"/>
    <property type="gene ID" value="PHUM459230"/>
</dbReference>
<dbReference type="GO" id="GO:0005524">
    <property type="term" value="F:ATP binding"/>
    <property type="evidence" value="ECO:0007669"/>
    <property type="project" value="UniProtKB-UniRule"/>
</dbReference>
<dbReference type="InterPro" id="IPR036961">
    <property type="entry name" value="Kinesin_motor_dom_sf"/>
</dbReference>
<keyword evidence="1 5" id="KW-0547">Nucleotide-binding</keyword>
<name>E0VV76_PEDHC</name>
<dbReference type="EMBL" id="DS235804">
    <property type="protein sequence ID" value="EEB17282.1"/>
    <property type="molecule type" value="Genomic_DNA"/>
</dbReference>
<dbReference type="Pfam" id="PF00225">
    <property type="entry name" value="Kinesin"/>
    <property type="match status" value="1"/>
</dbReference>
<dbReference type="Gene3D" id="3.40.850.10">
    <property type="entry name" value="Kinesin motor domain"/>
    <property type="match status" value="1"/>
</dbReference>
<gene>
    <name evidence="9" type="primary">8230961</name>
    <name evidence="8" type="ORF">Phum_PHUM459230</name>
</gene>
<feature type="domain" description="Kinesin motor" evidence="7">
    <location>
        <begin position="3"/>
        <end position="358"/>
    </location>
</feature>